<dbReference type="SUPFAM" id="SSF160104">
    <property type="entry name" value="Acetoacetate decarboxylase-like"/>
    <property type="match status" value="1"/>
</dbReference>
<dbReference type="AlphaFoldDB" id="A0A1G8SQ80"/>
<proteinExistence type="predicted"/>
<gene>
    <name evidence="1" type="ORF">SAMN04487935_0639</name>
</gene>
<reference evidence="1 2" key="1">
    <citation type="submission" date="2016-10" db="EMBL/GenBank/DDBJ databases">
        <authorList>
            <person name="de Groot N.N."/>
        </authorList>
    </citation>
    <scope>NUCLEOTIDE SEQUENCE [LARGE SCALE GENOMIC DNA]</scope>
    <source>
        <strain evidence="1 2">CGMCC 1.10076</strain>
    </source>
</reference>
<dbReference type="Gene3D" id="2.40.400.10">
    <property type="entry name" value="Acetoacetate decarboxylase-like"/>
    <property type="match status" value="1"/>
</dbReference>
<dbReference type="PANTHER" id="PTHR39186:SF1">
    <property type="entry name" value="DUF2071 DOMAIN-CONTAINING PROTEIN"/>
    <property type="match status" value="1"/>
</dbReference>
<dbReference type="STRING" id="1128970.SAMN04487935_0639"/>
<dbReference type="InterPro" id="IPR018644">
    <property type="entry name" value="DUF2071"/>
</dbReference>
<sequence length="240" mass="28290">MGKISDILKDFTHRPWKLPQTPWHYYQEWNHVLFFHWAVDPEILKPLIPAGLELDTFDGKAWISLVPFTMQKIRPKFLPAFSAVSDFHEINLRTYVSKDGKSGVYFINIEAEKHFSAFLSRNLSGLPYEKALIKRSEGKYSSSNVFKKFALDVEFAIKEDVSEKSELEKFLTERYALFLERKGNLFRYDIHHKEWKIKMLEIKKLHLDYKLPGLDLANKQPDLVHYSDGVEVVAWRKLRV</sequence>
<organism evidence="1 2">
    <name type="scientific">Flavobacterium noncentrifugens</name>
    <dbReference type="NCBI Taxonomy" id="1128970"/>
    <lineage>
        <taxon>Bacteria</taxon>
        <taxon>Pseudomonadati</taxon>
        <taxon>Bacteroidota</taxon>
        <taxon>Flavobacteriia</taxon>
        <taxon>Flavobacteriales</taxon>
        <taxon>Flavobacteriaceae</taxon>
        <taxon>Flavobacterium</taxon>
    </lineage>
</organism>
<name>A0A1G8SQ80_9FLAO</name>
<evidence type="ECO:0008006" key="3">
    <source>
        <dbReference type="Google" id="ProtNLM"/>
    </source>
</evidence>
<evidence type="ECO:0000313" key="2">
    <source>
        <dbReference type="Proteomes" id="UP000199580"/>
    </source>
</evidence>
<protein>
    <recommendedName>
        <fullName evidence="3">DUF2071 domain-containing protein</fullName>
    </recommendedName>
</protein>
<keyword evidence="2" id="KW-1185">Reference proteome</keyword>
<accession>A0A1G8SQ80</accession>
<dbReference type="RefSeq" id="WP_091392403.1">
    <property type="nucleotide sequence ID" value="NZ_BKAI01000002.1"/>
</dbReference>
<dbReference type="Proteomes" id="UP000199580">
    <property type="component" value="Unassembled WGS sequence"/>
</dbReference>
<dbReference type="Pfam" id="PF09844">
    <property type="entry name" value="DUF2071"/>
    <property type="match status" value="1"/>
</dbReference>
<evidence type="ECO:0000313" key="1">
    <source>
        <dbReference type="EMBL" id="SDJ30915.1"/>
    </source>
</evidence>
<dbReference type="OrthoDB" id="1421826at2"/>
<dbReference type="PANTHER" id="PTHR39186">
    <property type="entry name" value="DUF2071 FAMILY PROTEIN"/>
    <property type="match status" value="1"/>
</dbReference>
<dbReference type="EMBL" id="FNEZ01000001">
    <property type="protein sequence ID" value="SDJ30915.1"/>
    <property type="molecule type" value="Genomic_DNA"/>
</dbReference>
<dbReference type="InterPro" id="IPR023375">
    <property type="entry name" value="ADC_dom_sf"/>
</dbReference>